<dbReference type="OrthoDB" id="4308814at2"/>
<dbReference type="KEGG" id="sfa:Sfla_2563"/>
<protein>
    <submittedName>
        <fullName evidence="2">Uncharacterized protein</fullName>
    </submittedName>
</protein>
<sequence length="108" mass="12178">MHSYTRAESRERRRLFLKGAHQALGDNLDPRVTRRMHEIDAIAAKRGAKELAALERQTDAARDAVAAAKATVRASKWGAERSAARDALREAEKTLRRAERAYHRAEQS</sequence>
<accession>A0A8D4BBJ8</accession>
<feature type="coiled-coil region" evidence="1">
    <location>
        <begin position="51"/>
        <end position="108"/>
    </location>
</feature>
<gene>
    <name evidence="2" type="ordered locus">Sfla_2563</name>
</gene>
<proteinExistence type="predicted"/>
<keyword evidence="1" id="KW-0175">Coiled coil</keyword>
<dbReference type="EMBL" id="CP002475">
    <property type="protein sequence ID" value="ADW03992.1"/>
    <property type="molecule type" value="Genomic_DNA"/>
</dbReference>
<dbReference type="Proteomes" id="UP000002066">
    <property type="component" value="Chromosome"/>
</dbReference>
<organism evidence="2 3">
    <name type="scientific">Streptomyces pratensis (strain ATCC 33331 / IAF-45CD)</name>
    <dbReference type="NCBI Taxonomy" id="591167"/>
    <lineage>
        <taxon>Bacteria</taxon>
        <taxon>Bacillati</taxon>
        <taxon>Actinomycetota</taxon>
        <taxon>Actinomycetes</taxon>
        <taxon>Kitasatosporales</taxon>
        <taxon>Streptomycetaceae</taxon>
        <taxon>Streptomyces</taxon>
    </lineage>
</organism>
<dbReference type="AlphaFoldDB" id="A0A8D4BBJ8"/>
<evidence type="ECO:0000256" key="1">
    <source>
        <dbReference type="SAM" id="Coils"/>
    </source>
</evidence>
<evidence type="ECO:0000313" key="2">
    <source>
        <dbReference type="EMBL" id="ADW03992.1"/>
    </source>
</evidence>
<evidence type="ECO:0000313" key="3">
    <source>
        <dbReference type="Proteomes" id="UP000002066"/>
    </source>
</evidence>
<reference evidence="2 3" key="1">
    <citation type="submission" date="2011-01" db="EMBL/GenBank/DDBJ databases">
        <title>Complete sequence of chromosome of Streptomyces flavogriseus ATCC 33331.</title>
        <authorList>
            <consortium name="US DOE Joint Genome Institute"/>
            <person name="Lucas S."/>
            <person name="Copeland A."/>
            <person name="Lapidus A."/>
            <person name="Cheng J.-F."/>
            <person name="Goodwin L."/>
            <person name="Pitluck S."/>
            <person name="Davenport K."/>
            <person name="Detter J.C."/>
            <person name="Han C."/>
            <person name="Tapia R."/>
            <person name="Land M."/>
            <person name="Hauser L."/>
            <person name="Kyrpides N."/>
            <person name="Ivanova N."/>
            <person name="Ovchinnikova G."/>
            <person name="Pagani I."/>
            <person name="Brumm P."/>
            <person name="Mead D."/>
            <person name="Woyke T."/>
        </authorList>
    </citation>
    <scope>NUCLEOTIDE SEQUENCE [LARGE SCALE GENOMIC DNA]</scope>
    <source>
        <strain evidence="3">ATCC 33331 / IAF-45CD</strain>
    </source>
</reference>
<name>A0A8D4BBJ8_STRFA</name>